<dbReference type="AlphaFoldDB" id="A0A9X3J5R5"/>
<dbReference type="RefSeq" id="WP_343331214.1">
    <property type="nucleotide sequence ID" value="NZ_JAPOHD010000003.1"/>
</dbReference>
<comment type="caution">
    <text evidence="2">The sequence shown here is derived from an EMBL/GenBank/DDBJ whole genome shotgun (WGS) entry which is preliminary data.</text>
</comment>
<dbReference type="Proteomes" id="UP001145087">
    <property type="component" value="Unassembled WGS sequence"/>
</dbReference>
<dbReference type="EMBL" id="JAPOHD010000003">
    <property type="protein sequence ID" value="MCY1718875.1"/>
    <property type="molecule type" value="Genomic_DNA"/>
</dbReference>
<keyword evidence="3" id="KW-1185">Reference proteome</keyword>
<evidence type="ECO:0008006" key="4">
    <source>
        <dbReference type="Google" id="ProtNLM"/>
    </source>
</evidence>
<organism evidence="2 3">
    <name type="scientific">Draconibacterium aestuarii</name>
    <dbReference type="NCBI Taxonomy" id="2998507"/>
    <lineage>
        <taxon>Bacteria</taxon>
        <taxon>Pseudomonadati</taxon>
        <taxon>Bacteroidota</taxon>
        <taxon>Bacteroidia</taxon>
        <taxon>Marinilabiliales</taxon>
        <taxon>Prolixibacteraceae</taxon>
        <taxon>Draconibacterium</taxon>
    </lineage>
</organism>
<accession>A0A9X3J5R5</accession>
<feature type="signal peptide" evidence="1">
    <location>
        <begin position="1"/>
        <end position="18"/>
    </location>
</feature>
<reference evidence="2" key="1">
    <citation type="submission" date="2022-11" db="EMBL/GenBank/DDBJ databases">
        <title>Marilongibacter aestuarii gen. nov., sp. nov., isolated from tidal flat sediment.</title>
        <authorList>
            <person name="Jiayan W."/>
        </authorList>
    </citation>
    <scope>NUCLEOTIDE SEQUENCE</scope>
    <source>
        <strain evidence="2">Z1-6</strain>
    </source>
</reference>
<keyword evidence="1" id="KW-0732">Signal</keyword>
<evidence type="ECO:0000313" key="2">
    <source>
        <dbReference type="EMBL" id="MCY1718875.1"/>
    </source>
</evidence>
<protein>
    <recommendedName>
        <fullName evidence="4">Lipoprotein</fullName>
    </recommendedName>
</protein>
<name>A0A9X3J5R5_9BACT</name>
<proteinExistence type="predicted"/>
<dbReference type="PROSITE" id="PS51257">
    <property type="entry name" value="PROKAR_LIPOPROTEIN"/>
    <property type="match status" value="1"/>
</dbReference>
<feature type="chain" id="PRO_5040898241" description="Lipoprotein" evidence="1">
    <location>
        <begin position="19"/>
        <end position="154"/>
    </location>
</feature>
<gene>
    <name evidence="2" type="ORF">OU798_00885</name>
</gene>
<evidence type="ECO:0000313" key="3">
    <source>
        <dbReference type="Proteomes" id="UP001145087"/>
    </source>
</evidence>
<evidence type="ECO:0000256" key="1">
    <source>
        <dbReference type="SAM" id="SignalP"/>
    </source>
</evidence>
<sequence>MKNLFLLSILIVLLSSCASTNKMTDKEFRNSVIGQNEITLFSRLGPPTKIILDREGGKVMIYEHYSKGMFLTPNKSNITYNFNTDLSGKREGVTYTSNVNKETNDPQYSIYQQNVFSLKLFLDKHGNCVRYEQNLPREQLEVYHERFKHFLPKE</sequence>